<feature type="compositionally biased region" description="Basic and acidic residues" evidence="2">
    <location>
        <begin position="146"/>
        <end position="166"/>
    </location>
</feature>
<feature type="region of interest" description="Disordered" evidence="2">
    <location>
        <begin position="1472"/>
        <end position="1504"/>
    </location>
</feature>
<feature type="compositionally biased region" description="Polar residues" evidence="2">
    <location>
        <begin position="1472"/>
        <end position="1485"/>
    </location>
</feature>
<dbReference type="Proteomes" id="UP001305779">
    <property type="component" value="Unassembled WGS sequence"/>
</dbReference>
<dbReference type="InterPro" id="IPR000237">
    <property type="entry name" value="GRIP_dom"/>
</dbReference>
<feature type="coiled-coil region" evidence="1">
    <location>
        <begin position="286"/>
        <end position="391"/>
    </location>
</feature>
<accession>A0ABR0E4N7</accession>
<feature type="compositionally biased region" description="Low complexity" evidence="2">
    <location>
        <begin position="115"/>
        <end position="125"/>
    </location>
</feature>
<dbReference type="PROSITE" id="PS50913">
    <property type="entry name" value="GRIP"/>
    <property type="match status" value="1"/>
</dbReference>
<organism evidence="4 5">
    <name type="scientific">Zasmidium cellare</name>
    <name type="common">Wine cellar mold</name>
    <name type="synonym">Racodium cellare</name>
    <dbReference type="NCBI Taxonomy" id="395010"/>
    <lineage>
        <taxon>Eukaryota</taxon>
        <taxon>Fungi</taxon>
        <taxon>Dikarya</taxon>
        <taxon>Ascomycota</taxon>
        <taxon>Pezizomycotina</taxon>
        <taxon>Dothideomycetes</taxon>
        <taxon>Dothideomycetidae</taxon>
        <taxon>Mycosphaerellales</taxon>
        <taxon>Mycosphaerellaceae</taxon>
        <taxon>Zasmidium</taxon>
    </lineage>
</organism>
<feature type="region of interest" description="Disordered" evidence="2">
    <location>
        <begin position="1676"/>
        <end position="1705"/>
    </location>
</feature>
<feature type="compositionally biased region" description="Basic residues" evidence="2">
    <location>
        <begin position="16"/>
        <end position="27"/>
    </location>
</feature>
<feature type="compositionally biased region" description="Low complexity" evidence="2">
    <location>
        <begin position="28"/>
        <end position="44"/>
    </location>
</feature>
<dbReference type="PANTHER" id="PTHR38795">
    <property type="entry name" value="DUF6604 DOMAIN-CONTAINING PROTEIN"/>
    <property type="match status" value="1"/>
</dbReference>
<feature type="region of interest" description="Disordered" evidence="2">
    <location>
        <begin position="497"/>
        <end position="529"/>
    </location>
</feature>
<dbReference type="Pfam" id="PF20253">
    <property type="entry name" value="DUF6604"/>
    <property type="match status" value="2"/>
</dbReference>
<evidence type="ECO:0000259" key="3">
    <source>
        <dbReference type="PROSITE" id="PS50913"/>
    </source>
</evidence>
<proteinExistence type="predicted"/>
<name>A0ABR0E4N7_ZASCE</name>
<dbReference type="Pfam" id="PF10375">
    <property type="entry name" value="GRAB"/>
    <property type="match status" value="1"/>
</dbReference>
<comment type="caution">
    <text evidence="4">The sequence shown here is derived from an EMBL/GenBank/DDBJ whole genome shotgun (WGS) entry which is preliminary data.</text>
</comment>
<feature type="compositionally biased region" description="Polar residues" evidence="2">
    <location>
        <begin position="1494"/>
        <end position="1503"/>
    </location>
</feature>
<reference evidence="4 5" key="1">
    <citation type="journal article" date="2023" name="G3 (Bethesda)">
        <title>A chromosome-level genome assembly of Zasmidium syzygii isolated from banana leaves.</title>
        <authorList>
            <person name="van Westerhoven A.C."/>
            <person name="Mehrabi R."/>
            <person name="Talebi R."/>
            <person name="Steentjes M.B.F."/>
            <person name="Corcolon B."/>
            <person name="Chong P.A."/>
            <person name="Kema G.H.J."/>
            <person name="Seidl M.F."/>
        </authorList>
    </citation>
    <scope>NUCLEOTIDE SEQUENCE [LARGE SCALE GENOMIC DNA]</scope>
    <source>
        <strain evidence="4 5">P124</strain>
    </source>
</reference>
<evidence type="ECO:0000256" key="2">
    <source>
        <dbReference type="SAM" id="MobiDB-lite"/>
    </source>
</evidence>
<feature type="region of interest" description="Disordered" evidence="2">
    <location>
        <begin position="1"/>
        <end position="182"/>
    </location>
</feature>
<dbReference type="InterPro" id="IPR019459">
    <property type="entry name" value="GRAB"/>
</dbReference>
<evidence type="ECO:0000256" key="1">
    <source>
        <dbReference type="SAM" id="Coils"/>
    </source>
</evidence>
<evidence type="ECO:0000313" key="5">
    <source>
        <dbReference type="Proteomes" id="UP001305779"/>
    </source>
</evidence>
<feature type="domain" description="GRIP" evidence="3">
    <location>
        <begin position="434"/>
        <end position="485"/>
    </location>
</feature>
<keyword evidence="5" id="KW-1185">Reference proteome</keyword>
<feature type="region of interest" description="Disordered" evidence="2">
    <location>
        <begin position="238"/>
        <end position="263"/>
    </location>
</feature>
<feature type="compositionally biased region" description="Polar residues" evidence="2">
    <location>
        <begin position="570"/>
        <end position="581"/>
    </location>
</feature>
<sequence>MSAANAPVDVAASKTASKKKKKSKKKVNGQNGNGNNAAEANGTVGEDEEEEEHNTGLRPPTEDSLHMPSSPPDPASPVEAETPVVRNGAQQITQPIATANEPDDEEDEETDEPTAETTTPSNTTARLDAMQQERDTLRAEVTQLRKSLESLQEKHTEELSGVKEELEQSQQSREQSETKYRDLLGKVNTIRSQLGERLKADAAELEQAREKIDELESSNKTEREENETLQETISKLKSDMETQNAEIETLRSRTSLSTSNWAKERDEMISREAYLREEYEVAKQAMQDWEILATEERSRREGLEERMQELEEQLNGQKEAYERVKGEAETQSTTVDGLQRALRELQEERKRELREMVEESQKQLDTLRSQAKTAEETAADLKTQLETTQKELERAAPFEKEVKEKNLLIGKLRHEAVILNDHLTKALRFLKRGKPEDNVDRQIVTNHFLQFLQLDRSDPKKFQVLQLIAALLGWDEQQREQAGLLRQGSGFATAGGSLRVPVSPFRRTPSTPALSGDFSPLSPTGTDGGRESLAELWSDFLEREAEAGGSGHSRRPSLALSARSPSLASQSGVMSPTSFKGSASPEMKRKESGSQSQGLGVRPDSSGKTGSAGILFLEMFPESLHSSYQQYKRETDFVANWLATTARRCGYVDPQPSSTSAPKGTRLKGKARKLAREACSKPAATNNAKQPQYLVKVKDYVPLAQFIAKSAQPRVQVPATFARRLKRAIDQRKFLGQFYTTEAAASGNTDSRDGHGHFISVLEQVTEILRPSVAPIERADSFTDATTITGFANMFEGLHVEEPAESSKGIDDVPTVAAKVEFTSEHRSDKGEANMALALLFVDIHKTRALIRDMWSEYREGRLDLVAVAVTTNTAIDFIRSLEDDFHAAFADLGPPDLLDRLCVYCAHQRQPDNDGATPDFPNEPCLIYTRKITESLLRHLFVHSSNDIPGILSEETALYGVRTDWASMTVQERFDQQNSLAMGIIPELLLLMGDSHDAEHGIIQGLRVMKQRKLPLIWLDFALQVLLDARHVLGKDVDLAFADLCHEANSIAGDIKTVLAFHEELKIDHNLPNDDFLKLVLRLIDRWTKEDRIGDIRQNMFTADFSFDHLEPFYLLRRDPLWCGLLLYKIRIAAYDGALATASFWPLTLAGAHFYNCLRQAGALSRPWTDMETALEAQGPSRLFVGDIPKTAIDCRKRVVLALGGSPVAMARHARSDKMSIRPEKTRSLEIRVPIYWIFKHRHCDGSGRVNLQPNDVDEILQKSRKAEDEVPATGSIDIRLLLLSLCGALQSETKEITFNYFEIHIQSWKLLRRLRDALGSRSSDWCSYPRKEDDLPMLPFDLMSEMTMPATRTMDDSRRLIEDAGRIVDDIIASDGERATKRRTSQHIVLLLISKQHIMASVQTQVSTPMPTDATPGSRSAGSILLDTLQNEQYSSVRQYKEDTDFVAIWLDTTARQQCGYAEVEDDTIAISNPSRSEGNARSLSREAISTPPATNSTQEPNYRIKRTRDFVLFARIIITNTDPRIEVPVDVTTRLQRNIALRKAVGLRYKSQGWAAAKHEHFISVLEEVAEILRSKGEKQAVDGIRCFAISFADFEVEIVEEDETVLSDEEERMVALACLAMDMDRIMKLVQRLASAHEDGTVGHIDAVTATRTALGFIRSLEDDFLDTFGRPPLLEQSRNSNAEEASPARQALRRHVAGRSYDRGNGDDVSFGC</sequence>
<feature type="region of interest" description="Disordered" evidence="2">
    <location>
        <begin position="544"/>
        <end position="607"/>
    </location>
</feature>
<gene>
    <name evidence="4" type="ORF">PRZ48_012171</name>
</gene>
<protein>
    <recommendedName>
        <fullName evidence="3">GRIP domain-containing protein</fullName>
    </recommendedName>
</protein>
<dbReference type="InterPro" id="IPR046539">
    <property type="entry name" value="DUF6604"/>
</dbReference>
<feature type="compositionally biased region" description="Acidic residues" evidence="2">
    <location>
        <begin position="101"/>
        <end position="114"/>
    </location>
</feature>
<dbReference type="EMBL" id="JAXOVC010000010">
    <property type="protein sequence ID" value="KAK4496191.1"/>
    <property type="molecule type" value="Genomic_DNA"/>
</dbReference>
<dbReference type="PANTHER" id="PTHR38795:SF1">
    <property type="entry name" value="DUF6604 DOMAIN-CONTAINING PROTEIN"/>
    <property type="match status" value="1"/>
</dbReference>
<feature type="compositionally biased region" description="Low complexity" evidence="2">
    <location>
        <begin position="556"/>
        <end position="569"/>
    </location>
</feature>
<keyword evidence="1" id="KW-0175">Coiled coil</keyword>
<evidence type="ECO:0000313" key="4">
    <source>
        <dbReference type="EMBL" id="KAK4496191.1"/>
    </source>
</evidence>